<reference evidence="2 3" key="1">
    <citation type="journal article" date="2019" name="Emerg. Microbes Infect.">
        <title>Comprehensive subspecies identification of 175 nontuberculous mycobacteria species based on 7547 genomic profiles.</title>
        <authorList>
            <person name="Matsumoto Y."/>
            <person name="Kinjo T."/>
            <person name="Motooka D."/>
            <person name="Nabeya D."/>
            <person name="Jung N."/>
            <person name="Uechi K."/>
            <person name="Horii T."/>
            <person name="Iida T."/>
            <person name="Fujita J."/>
            <person name="Nakamura S."/>
        </authorList>
    </citation>
    <scope>NUCLEOTIDE SEQUENCE [LARGE SCALE GENOMIC DNA]</scope>
    <source>
        <strain evidence="2 3">JCM 18538</strain>
    </source>
</reference>
<dbReference type="KEGG" id="marz:MARA_28090"/>
<protein>
    <recommendedName>
        <fullName evidence="4">DUF3060 domain-containing protein</fullName>
    </recommendedName>
</protein>
<name>A0A7I7RYU6_9MYCO</name>
<evidence type="ECO:0008006" key="4">
    <source>
        <dbReference type="Google" id="ProtNLM"/>
    </source>
</evidence>
<sequence>MRAHSRILIAALSITAAAWGLTGCGADGSDSNSPSGSAGSSGAQVEIGNTINYGSFGTTADIDCSDGKSLNVGGSNNTLTVKGTCASVNVGGADNKITFDRVDDSLTVVGLNNTVSYREGEPKVEDRGSGNKVDRG</sequence>
<accession>A0A7I7RYU6</accession>
<dbReference type="Pfam" id="PF11259">
    <property type="entry name" value="DUF3060"/>
    <property type="match status" value="1"/>
</dbReference>
<gene>
    <name evidence="2" type="ORF">MARA_28090</name>
</gene>
<keyword evidence="1" id="KW-0732">Signal</keyword>
<dbReference type="EMBL" id="AP022593">
    <property type="protein sequence ID" value="BBY49341.1"/>
    <property type="molecule type" value="Genomic_DNA"/>
</dbReference>
<feature type="chain" id="PRO_5038426310" description="DUF3060 domain-containing protein" evidence="1">
    <location>
        <begin position="19"/>
        <end position="136"/>
    </location>
</feature>
<evidence type="ECO:0000313" key="2">
    <source>
        <dbReference type="EMBL" id="BBY49341.1"/>
    </source>
</evidence>
<evidence type="ECO:0000256" key="1">
    <source>
        <dbReference type="SAM" id="SignalP"/>
    </source>
</evidence>
<geneLocation type="plasmid" evidence="3">
    <name>pjcm18538 dna</name>
</geneLocation>
<dbReference type="AlphaFoldDB" id="A0A7I7RYU6"/>
<dbReference type="RefSeq" id="WP_163918994.1">
    <property type="nucleotide sequence ID" value="NZ_AP022593.1"/>
</dbReference>
<evidence type="ECO:0000313" key="3">
    <source>
        <dbReference type="Proteomes" id="UP000467428"/>
    </source>
</evidence>
<keyword evidence="3" id="KW-1185">Reference proteome</keyword>
<proteinExistence type="predicted"/>
<dbReference type="InterPro" id="IPR021417">
    <property type="entry name" value="DUF3060"/>
</dbReference>
<dbReference type="Proteomes" id="UP000467428">
    <property type="component" value="Chromosome"/>
</dbReference>
<feature type="signal peptide" evidence="1">
    <location>
        <begin position="1"/>
        <end position="18"/>
    </location>
</feature>
<dbReference type="PROSITE" id="PS51257">
    <property type="entry name" value="PROKAR_LIPOPROTEIN"/>
    <property type="match status" value="1"/>
</dbReference>
<organism evidence="2 3">
    <name type="scientific">Mycolicibacterium arabiense</name>
    <dbReference type="NCBI Taxonomy" id="1286181"/>
    <lineage>
        <taxon>Bacteria</taxon>
        <taxon>Bacillati</taxon>
        <taxon>Actinomycetota</taxon>
        <taxon>Actinomycetes</taxon>
        <taxon>Mycobacteriales</taxon>
        <taxon>Mycobacteriaceae</taxon>
        <taxon>Mycolicibacterium</taxon>
    </lineage>
</organism>